<dbReference type="RefSeq" id="WP_229881932.1">
    <property type="nucleotide sequence ID" value="NZ_BMVG01000011.1"/>
</dbReference>
<accession>A0A919D5F3</accession>
<dbReference type="AlphaFoldDB" id="A0A919D5F3"/>
<reference evidence="1" key="1">
    <citation type="journal article" date="2014" name="Int. J. Syst. Evol. Microbiol.">
        <title>Complete genome sequence of Corynebacterium casei LMG S-19264T (=DSM 44701T), isolated from a smear-ripened cheese.</title>
        <authorList>
            <consortium name="US DOE Joint Genome Institute (JGI-PGF)"/>
            <person name="Walter F."/>
            <person name="Albersmeier A."/>
            <person name="Kalinowski J."/>
            <person name="Ruckert C."/>
        </authorList>
    </citation>
    <scope>NUCLEOTIDE SEQUENCE</scope>
    <source>
        <strain evidence="1">JCM 4714</strain>
    </source>
</reference>
<dbReference type="Proteomes" id="UP000655443">
    <property type="component" value="Unassembled WGS sequence"/>
</dbReference>
<evidence type="ECO:0008006" key="3">
    <source>
        <dbReference type="Google" id="ProtNLM"/>
    </source>
</evidence>
<evidence type="ECO:0000313" key="1">
    <source>
        <dbReference type="EMBL" id="GHE06576.1"/>
    </source>
</evidence>
<proteinExistence type="predicted"/>
<organism evidence="1 2">
    <name type="scientific">Streptomyces alanosinicus</name>
    <dbReference type="NCBI Taxonomy" id="68171"/>
    <lineage>
        <taxon>Bacteria</taxon>
        <taxon>Bacillati</taxon>
        <taxon>Actinomycetota</taxon>
        <taxon>Actinomycetes</taxon>
        <taxon>Kitasatosporales</taxon>
        <taxon>Streptomycetaceae</taxon>
        <taxon>Streptomyces</taxon>
    </lineage>
</organism>
<sequence length="178" mass="19836">MEGALWKGWMLEVEGFRPRPEHLPDLQRVVVAVDRLMAEMNPHPNVHPDATAFRDPIALAAALARLGPAAHARTRTITRHHAMLLRVRIQRNASGRPGPNVITGQYRASWEVRMSTSGGHVTADVFTDAPQARRLEYGFVGVDALGRHYRQPPYLHVEPAFRQTEAGFVQALEDGVLP</sequence>
<reference evidence="1" key="2">
    <citation type="submission" date="2020-09" db="EMBL/GenBank/DDBJ databases">
        <authorList>
            <person name="Sun Q."/>
            <person name="Ohkuma M."/>
        </authorList>
    </citation>
    <scope>NUCLEOTIDE SEQUENCE</scope>
    <source>
        <strain evidence="1">JCM 4714</strain>
    </source>
</reference>
<comment type="caution">
    <text evidence="1">The sequence shown here is derived from an EMBL/GenBank/DDBJ whole genome shotgun (WGS) entry which is preliminary data.</text>
</comment>
<name>A0A919D5F3_9ACTN</name>
<gene>
    <name evidence="1" type="ORF">GCM10010339_47680</name>
</gene>
<protein>
    <recommendedName>
        <fullName evidence="3">HK97 gp10 family phage protein</fullName>
    </recommendedName>
</protein>
<dbReference type="Pfam" id="PF04883">
    <property type="entry name" value="HK97-gp10_like"/>
    <property type="match status" value="1"/>
</dbReference>
<dbReference type="EMBL" id="BMVG01000011">
    <property type="protein sequence ID" value="GHE06576.1"/>
    <property type="molecule type" value="Genomic_DNA"/>
</dbReference>
<evidence type="ECO:0000313" key="2">
    <source>
        <dbReference type="Proteomes" id="UP000655443"/>
    </source>
</evidence>
<dbReference type="InterPro" id="IPR010064">
    <property type="entry name" value="HK97-gp10_tail"/>
</dbReference>
<keyword evidence="2" id="KW-1185">Reference proteome</keyword>